<evidence type="ECO:0000256" key="3">
    <source>
        <dbReference type="ARBA" id="ARBA00022448"/>
    </source>
</evidence>
<feature type="compositionally biased region" description="Pro residues" evidence="11">
    <location>
        <begin position="487"/>
        <end position="497"/>
    </location>
</feature>
<feature type="transmembrane region" description="Helical" evidence="12">
    <location>
        <begin position="747"/>
        <end position="771"/>
    </location>
</feature>
<keyword evidence="10 12" id="KW-0472">Membrane</keyword>
<name>A0A9P0G2F5_BEMTA</name>
<keyword evidence="4" id="KW-0349">Heme</keyword>
<keyword evidence="8 12" id="KW-1133">Transmembrane helix</keyword>
<dbReference type="Pfam" id="PF03188">
    <property type="entry name" value="Cytochrom_B561"/>
    <property type="match status" value="1"/>
</dbReference>
<feature type="region of interest" description="Disordered" evidence="11">
    <location>
        <begin position="433"/>
        <end position="523"/>
    </location>
</feature>
<evidence type="ECO:0000256" key="5">
    <source>
        <dbReference type="ARBA" id="ARBA00022692"/>
    </source>
</evidence>
<organism evidence="14 15">
    <name type="scientific">Bemisia tabaci</name>
    <name type="common">Sweetpotato whitefly</name>
    <name type="synonym">Aleurodes tabaci</name>
    <dbReference type="NCBI Taxonomy" id="7038"/>
    <lineage>
        <taxon>Eukaryota</taxon>
        <taxon>Metazoa</taxon>
        <taxon>Ecdysozoa</taxon>
        <taxon>Arthropoda</taxon>
        <taxon>Hexapoda</taxon>
        <taxon>Insecta</taxon>
        <taxon>Pterygota</taxon>
        <taxon>Neoptera</taxon>
        <taxon>Paraneoptera</taxon>
        <taxon>Hemiptera</taxon>
        <taxon>Sternorrhyncha</taxon>
        <taxon>Aleyrodoidea</taxon>
        <taxon>Aleyrodidae</taxon>
        <taxon>Aleyrodinae</taxon>
        <taxon>Bemisia</taxon>
    </lineage>
</organism>
<proteinExistence type="predicted"/>
<evidence type="ECO:0000313" key="15">
    <source>
        <dbReference type="Proteomes" id="UP001152759"/>
    </source>
</evidence>
<dbReference type="GO" id="GO:0016491">
    <property type="term" value="F:oxidoreductase activity"/>
    <property type="evidence" value="ECO:0007669"/>
    <property type="project" value="InterPro"/>
</dbReference>
<feature type="region of interest" description="Disordered" evidence="11">
    <location>
        <begin position="1"/>
        <end position="91"/>
    </location>
</feature>
<evidence type="ECO:0000256" key="6">
    <source>
        <dbReference type="ARBA" id="ARBA00022723"/>
    </source>
</evidence>
<feature type="transmembrane region" description="Helical" evidence="12">
    <location>
        <begin position="844"/>
        <end position="864"/>
    </location>
</feature>
<evidence type="ECO:0000256" key="11">
    <source>
        <dbReference type="SAM" id="MobiDB-lite"/>
    </source>
</evidence>
<keyword evidence="6" id="KW-0479">Metal-binding</keyword>
<accession>A0A9P0G2F5</accession>
<comment type="cofactor">
    <cofactor evidence="1">
        <name>heme b</name>
        <dbReference type="ChEBI" id="CHEBI:60344"/>
    </cofactor>
</comment>
<feature type="compositionally biased region" description="Basic residues" evidence="11">
    <location>
        <begin position="1"/>
        <end position="10"/>
    </location>
</feature>
<evidence type="ECO:0000256" key="1">
    <source>
        <dbReference type="ARBA" id="ARBA00001970"/>
    </source>
</evidence>
<keyword evidence="3" id="KW-0813">Transport</keyword>
<evidence type="ECO:0000256" key="4">
    <source>
        <dbReference type="ARBA" id="ARBA00022617"/>
    </source>
</evidence>
<feature type="compositionally biased region" description="Pro residues" evidence="11">
    <location>
        <begin position="441"/>
        <end position="451"/>
    </location>
</feature>
<feature type="transmembrane region" description="Helical" evidence="12">
    <location>
        <begin position="632"/>
        <end position="655"/>
    </location>
</feature>
<evidence type="ECO:0000256" key="10">
    <source>
        <dbReference type="ARBA" id="ARBA00023136"/>
    </source>
</evidence>
<dbReference type="PANTHER" id="PTHR10106:SF24">
    <property type="entry name" value="NO EXTENDED MEMORY, ISOFORM A"/>
    <property type="match status" value="1"/>
</dbReference>
<dbReference type="AlphaFoldDB" id="A0A9P0G2F5"/>
<evidence type="ECO:0000256" key="8">
    <source>
        <dbReference type="ARBA" id="ARBA00022989"/>
    </source>
</evidence>
<dbReference type="PROSITE" id="PS50939">
    <property type="entry name" value="CYTOCHROME_B561"/>
    <property type="match status" value="1"/>
</dbReference>
<gene>
    <name evidence="14" type="ORF">BEMITA_LOCUS9107</name>
</gene>
<dbReference type="EMBL" id="OU963866">
    <property type="protein sequence ID" value="CAH0772507.1"/>
    <property type="molecule type" value="Genomic_DNA"/>
</dbReference>
<dbReference type="GO" id="GO:0046872">
    <property type="term" value="F:metal ion binding"/>
    <property type="evidence" value="ECO:0007669"/>
    <property type="project" value="UniProtKB-KW"/>
</dbReference>
<dbReference type="SMART" id="SM00665">
    <property type="entry name" value="B561"/>
    <property type="match status" value="1"/>
</dbReference>
<feature type="compositionally biased region" description="Low complexity" evidence="11">
    <location>
        <begin position="498"/>
        <end position="523"/>
    </location>
</feature>
<evidence type="ECO:0000259" key="13">
    <source>
        <dbReference type="PROSITE" id="PS50939"/>
    </source>
</evidence>
<dbReference type="Gene3D" id="1.20.120.1770">
    <property type="match status" value="1"/>
</dbReference>
<sequence>MNFPKYRVHFNNRSDCSDESESDDSDDSDSDSSCSGVSSAPSNFCCPVKPPRSRSNSRSKCECKCFAEPTKSDTSKNICPSCRDGSKSSLRCSSKPILKETKSDKCCSERPNRPSTVKFDLDPPDIDFCAEEKPKKRKKSKERCVVASPCQVPMGRMRRREDRHVDEDCNDDCDWVDINRPEPEECPKWTPPRKRWSSEDIFTLCKLLAHDEEDAYLGGKMRDLLRYRGSSDGRIYNDRLYNAAGRQQSAASRIRSSVGDLPLREPTAKEKLLLKAHCIPPRQMSLSSMSRYGNRGRTLNDDKFFIPYAIPRDKTMFRTCPETMCQPGFQMIPTCDRRPLKSKCTKRLFRFRFPLRSHCKGKRPKIKYRYEKDGEDDWVQRSEDEDPHILPPTSVRQDRIKGAFRSFEKLRGGGCDDDVSLASFAPTAPSCPPISTLQDCGPPPPQPPPAVPQRTCSPNSQRERSPSRCTPPPKSARHYSPPSRRCTPPPSLPPQNCPPAQSYRAYSPQSQSPSAPYNYAPSSPSRTRLQMVCQPAPEECESFELAPGQNYSMQCNPIKNPCPQRLYKAEIMPCPSAPQCQQCQSTTSTICSVCGPMKVNETSPKNCSFVEFFSKNRQRCEQCNKGCSILSALLHSFIILMLAGTTVLVFIWAFYFRKTVGFSATDAQANINYHPVMMISGFISLSGFSLLIYRLGQCCRHGYMQCIHLALHGLAVPCIVLGISAAFNYHKLVKPAEHHLITLHSWIGLITIILFAVQFTGGVLSFVLTNCCSGMAQRIREGFIPIHATLGMTTLLMAISTALTGLTQRILYVSQKDPKATAGTGYRGMEAYFQARIGEYSEAMIVNLLGGFLLILAVLMPISLRRKCPKPMMTCVNGCSAC</sequence>
<keyword evidence="5 12" id="KW-0812">Transmembrane</keyword>
<keyword evidence="15" id="KW-1185">Reference proteome</keyword>
<evidence type="ECO:0000256" key="9">
    <source>
        <dbReference type="ARBA" id="ARBA00023004"/>
    </source>
</evidence>
<evidence type="ECO:0000313" key="14">
    <source>
        <dbReference type="EMBL" id="CAH0772507.1"/>
    </source>
</evidence>
<feature type="domain" description="Cytochrome b561" evidence="13">
    <location>
        <begin position="637"/>
        <end position="865"/>
    </location>
</feature>
<keyword evidence="7" id="KW-0249">Electron transport</keyword>
<evidence type="ECO:0000256" key="2">
    <source>
        <dbReference type="ARBA" id="ARBA00004141"/>
    </source>
</evidence>
<dbReference type="GO" id="GO:0016020">
    <property type="term" value="C:membrane"/>
    <property type="evidence" value="ECO:0007669"/>
    <property type="project" value="UniProtKB-SubCell"/>
</dbReference>
<comment type="subcellular location">
    <subcellularLocation>
        <location evidence="2">Membrane</location>
        <topology evidence="2">Multi-pass membrane protein</topology>
    </subcellularLocation>
</comment>
<feature type="transmembrane region" description="Helical" evidence="12">
    <location>
        <begin position="675"/>
        <end position="695"/>
    </location>
</feature>
<protein>
    <recommendedName>
        <fullName evidence="13">Cytochrome b561 domain-containing protein</fullName>
    </recommendedName>
</protein>
<reference evidence="14" key="1">
    <citation type="submission" date="2021-12" db="EMBL/GenBank/DDBJ databases">
        <authorList>
            <person name="King R."/>
        </authorList>
    </citation>
    <scope>NUCLEOTIDE SEQUENCE</scope>
</reference>
<feature type="compositionally biased region" description="Basic and acidic residues" evidence="11">
    <location>
        <begin position="59"/>
        <end position="74"/>
    </location>
</feature>
<feature type="transmembrane region" description="Helical" evidence="12">
    <location>
        <begin position="783"/>
        <end position="803"/>
    </location>
</feature>
<dbReference type="InterPro" id="IPR006593">
    <property type="entry name" value="Cyt_b561/ferric_Rdtase_TM"/>
</dbReference>
<dbReference type="InterPro" id="IPR043205">
    <property type="entry name" value="CYB561/CYBRD1-like"/>
</dbReference>
<dbReference type="Proteomes" id="UP001152759">
    <property type="component" value="Chromosome 5"/>
</dbReference>
<dbReference type="KEGG" id="btab:109037885"/>
<evidence type="ECO:0000256" key="7">
    <source>
        <dbReference type="ARBA" id="ARBA00022982"/>
    </source>
</evidence>
<keyword evidence="9" id="KW-0408">Iron</keyword>
<dbReference type="PANTHER" id="PTHR10106">
    <property type="entry name" value="CYTOCHROME B561-RELATED"/>
    <property type="match status" value="1"/>
</dbReference>
<evidence type="ECO:0000256" key="12">
    <source>
        <dbReference type="SAM" id="Phobius"/>
    </source>
</evidence>
<feature type="transmembrane region" description="Helical" evidence="12">
    <location>
        <begin position="707"/>
        <end position="727"/>
    </location>
</feature>
<feature type="compositionally biased region" description="Acidic residues" evidence="11">
    <location>
        <begin position="17"/>
        <end position="30"/>
    </location>
</feature>